<protein>
    <recommendedName>
        <fullName evidence="5">Secreted peptide</fullName>
    </recommendedName>
</protein>
<feature type="chain" id="PRO_5025650378" description="Secreted peptide" evidence="2">
    <location>
        <begin position="20"/>
        <end position="101"/>
    </location>
</feature>
<dbReference type="GeneID" id="54583840"/>
<dbReference type="RefSeq" id="XP_033676279.1">
    <property type="nucleotide sequence ID" value="XM_033830510.1"/>
</dbReference>
<keyword evidence="1" id="KW-0472">Membrane</keyword>
<keyword evidence="2" id="KW-0732">Signal</keyword>
<evidence type="ECO:0000256" key="2">
    <source>
        <dbReference type="SAM" id="SignalP"/>
    </source>
</evidence>
<keyword evidence="1" id="KW-1133">Transmembrane helix</keyword>
<reference evidence="3" key="1">
    <citation type="journal article" date="2020" name="Stud. Mycol.">
        <title>101 Dothideomycetes genomes: a test case for predicting lifestyles and emergence of pathogens.</title>
        <authorList>
            <person name="Haridas S."/>
            <person name="Albert R."/>
            <person name="Binder M."/>
            <person name="Bloem J."/>
            <person name="Labutti K."/>
            <person name="Salamov A."/>
            <person name="Andreopoulos B."/>
            <person name="Baker S."/>
            <person name="Barry K."/>
            <person name="Bills G."/>
            <person name="Bluhm B."/>
            <person name="Cannon C."/>
            <person name="Castanera R."/>
            <person name="Culley D."/>
            <person name="Daum C."/>
            <person name="Ezra D."/>
            <person name="Gonzalez J."/>
            <person name="Henrissat B."/>
            <person name="Kuo A."/>
            <person name="Liang C."/>
            <person name="Lipzen A."/>
            <person name="Lutzoni F."/>
            <person name="Magnuson J."/>
            <person name="Mondo S."/>
            <person name="Nolan M."/>
            <person name="Ohm R."/>
            <person name="Pangilinan J."/>
            <person name="Park H.-J."/>
            <person name="Ramirez L."/>
            <person name="Alfaro M."/>
            <person name="Sun H."/>
            <person name="Tritt A."/>
            <person name="Yoshinaga Y."/>
            <person name="Zwiers L.-H."/>
            <person name="Turgeon B."/>
            <person name="Goodwin S."/>
            <person name="Spatafora J."/>
            <person name="Crous P."/>
            <person name="Grigoriev I."/>
        </authorList>
    </citation>
    <scope>NUCLEOTIDE SEQUENCE</scope>
    <source>
        <strain evidence="3">CBS 122368</strain>
    </source>
</reference>
<accession>A0A6A6HSX5</accession>
<evidence type="ECO:0000313" key="3">
    <source>
        <dbReference type="EMBL" id="KAF2241275.1"/>
    </source>
</evidence>
<keyword evidence="1" id="KW-0812">Transmembrane</keyword>
<dbReference type="EMBL" id="ML987213">
    <property type="protein sequence ID" value="KAF2241275.1"/>
    <property type="molecule type" value="Genomic_DNA"/>
</dbReference>
<dbReference type="AlphaFoldDB" id="A0A6A6HSX5"/>
<evidence type="ECO:0000256" key="1">
    <source>
        <dbReference type="SAM" id="Phobius"/>
    </source>
</evidence>
<gene>
    <name evidence="3" type="ORF">BU26DRAFT_525456</name>
</gene>
<evidence type="ECO:0000313" key="4">
    <source>
        <dbReference type="Proteomes" id="UP000800094"/>
    </source>
</evidence>
<feature type="transmembrane region" description="Helical" evidence="1">
    <location>
        <begin position="64"/>
        <end position="91"/>
    </location>
</feature>
<proteinExistence type="predicted"/>
<keyword evidence="4" id="KW-1185">Reference proteome</keyword>
<feature type="transmembrane region" description="Helical" evidence="1">
    <location>
        <begin position="33"/>
        <end position="52"/>
    </location>
</feature>
<evidence type="ECO:0008006" key="5">
    <source>
        <dbReference type="Google" id="ProtNLM"/>
    </source>
</evidence>
<sequence length="101" mass="11254">MSLSSLLFSWLFLPASASASAFLSYSVCAYTARSPPGCAFFLPFFYSFILLLRRRLGGIDLDSLTLNYVLVVLSSRVEIGWLFVCTNYVLIDGVAPRQRDV</sequence>
<dbReference type="Proteomes" id="UP000800094">
    <property type="component" value="Unassembled WGS sequence"/>
</dbReference>
<feature type="signal peptide" evidence="2">
    <location>
        <begin position="1"/>
        <end position="19"/>
    </location>
</feature>
<name>A0A6A6HSX5_9PLEO</name>
<organism evidence="3 4">
    <name type="scientific">Trematosphaeria pertusa</name>
    <dbReference type="NCBI Taxonomy" id="390896"/>
    <lineage>
        <taxon>Eukaryota</taxon>
        <taxon>Fungi</taxon>
        <taxon>Dikarya</taxon>
        <taxon>Ascomycota</taxon>
        <taxon>Pezizomycotina</taxon>
        <taxon>Dothideomycetes</taxon>
        <taxon>Pleosporomycetidae</taxon>
        <taxon>Pleosporales</taxon>
        <taxon>Massarineae</taxon>
        <taxon>Trematosphaeriaceae</taxon>
        <taxon>Trematosphaeria</taxon>
    </lineage>
</organism>